<organism evidence="2 3">
    <name type="scientific">Vigna angularis var. angularis</name>
    <dbReference type="NCBI Taxonomy" id="157739"/>
    <lineage>
        <taxon>Eukaryota</taxon>
        <taxon>Viridiplantae</taxon>
        <taxon>Streptophyta</taxon>
        <taxon>Embryophyta</taxon>
        <taxon>Tracheophyta</taxon>
        <taxon>Spermatophyta</taxon>
        <taxon>Magnoliopsida</taxon>
        <taxon>eudicotyledons</taxon>
        <taxon>Gunneridae</taxon>
        <taxon>Pentapetalae</taxon>
        <taxon>rosids</taxon>
        <taxon>fabids</taxon>
        <taxon>Fabales</taxon>
        <taxon>Fabaceae</taxon>
        <taxon>Papilionoideae</taxon>
        <taxon>50 kb inversion clade</taxon>
        <taxon>NPAAA clade</taxon>
        <taxon>indigoferoid/millettioid clade</taxon>
        <taxon>Phaseoleae</taxon>
        <taxon>Vigna</taxon>
    </lineage>
</organism>
<accession>A0A0S3SJN7</accession>
<reference evidence="2 3" key="1">
    <citation type="journal article" date="2015" name="Sci. Rep.">
        <title>The power of single molecule real-time sequencing technology in the de novo assembly of a eukaryotic genome.</title>
        <authorList>
            <person name="Sakai H."/>
            <person name="Naito K."/>
            <person name="Ogiso-Tanaka E."/>
            <person name="Takahashi Y."/>
            <person name="Iseki K."/>
            <person name="Muto C."/>
            <person name="Satou K."/>
            <person name="Teruya K."/>
            <person name="Shiroma A."/>
            <person name="Shimoji M."/>
            <person name="Hirano T."/>
            <person name="Itoh T."/>
            <person name="Kaga A."/>
            <person name="Tomooka N."/>
        </authorList>
    </citation>
    <scope>NUCLEOTIDE SEQUENCE [LARGE SCALE GENOMIC DNA]</scope>
    <source>
        <strain evidence="3">cv. Shumari</strain>
    </source>
</reference>
<dbReference type="Proteomes" id="UP000291084">
    <property type="component" value="Chromosome 7"/>
</dbReference>
<evidence type="ECO:0000313" key="2">
    <source>
        <dbReference type="EMBL" id="BAT93008.1"/>
    </source>
</evidence>
<dbReference type="EMBL" id="AP015040">
    <property type="protein sequence ID" value="BAT93008.1"/>
    <property type="molecule type" value="Genomic_DNA"/>
</dbReference>
<evidence type="ECO:0000256" key="1">
    <source>
        <dbReference type="SAM" id="MobiDB-lite"/>
    </source>
</evidence>
<evidence type="ECO:0000313" key="3">
    <source>
        <dbReference type="Proteomes" id="UP000291084"/>
    </source>
</evidence>
<dbReference type="AlphaFoldDB" id="A0A0S3SJN7"/>
<protein>
    <submittedName>
        <fullName evidence="2">Uncharacterized protein</fullName>
    </submittedName>
</protein>
<feature type="region of interest" description="Disordered" evidence="1">
    <location>
        <begin position="1"/>
        <end position="33"/>
    </location>
</feature>
<sequence>MNARPPANERSSTSERTFVDPRTNGRPVWNERSSSSDLQLYPVSVKTQTGEKLELQLNPGDSVMDVRQFLLDAPEKCLSHAMIYCCIRRMHQLITWKIIMKFLKYS</sequence>
<keyword evidence="3" id="KW-1185">Reference proteome</keyword>
<proteinExistence type="predicted"/>
<name>A0A0S3SJN7_PHAAN</name>
<gene>
    <name evidence="2" type="primary">Vigan.07G189200</name>
    <name evidence="2" type="ORF">VIGAN_07189200</name>
</gene>